<dbReference type="GO" id="GO:0046872">
    <property type="term" value="F:metal ion binding"/>
    <property type="evidence" value="ECO:0007669"/>
    <property type="project" value="UniProtKB-KW"/>
</dbReference>
<dbReference type="Proteomes" id="UP000250241">
    <property type="component" value="Chromosome"/>
</dbReference>
<dbReference type="SUPFAM" id="SSF56529">
    <property type="entry name" value="FAH"/>
    <property type="match status" value="1"/>
</dbReference>
<dbReference type="AlphaFoldDB" id="A0A2Z5R0F9"/>
<dbReference type="PANTHER" id="PTHR42796:SF4">
    <property type="entry name" value="FUMARYLACETOACETATE HYDROLASE DOMAIN-CONTAINING PROTEIN 2A"/>
    <property type="match status" value="1"/>
</dbReference>
<evidence type="ECO:0000256" key="1">
    <source>
        <dbReference type="ARBA" id="ARBA00010211"/>
    </source>
</evidence>
<comment type="similarity">
    <text evidence="1">Belongs to the FAH family.</text>
</comment>
<dbReference type="InterPro" id="IPR051121">
    <property type="entry name" value="FAH"/>
</dbReference>
<protein>
    <submittedName>
        <fullName evidence="4">2,4-diketo-3-deoxy-L-fuconate hydrolase</fullName>
    </submittedName>
</protein>
<dbReference type="KEGG" id="raj:RA11412_1956"/>
<dbReference type="GO" id="GO:0044281">
    <property type="term" value="P:small molecule metabolic process"/>
    <property type="evidence" value="ECO:0007669"/>
    <property type="project" value="UniProtKB-ARBA"/>
</dbReference>
<organism evidence="4 5">
    <name type="scientific">Rothia aeria</name>
    <dbReference type="NCBI Taxonomy" id="172042"/>
    <lineage>
        <taxon>Bacteria</taxon>
        <taxon>Bacillati</taxon>
        <taxon>Actinomycetota</taxon>
        <taxon>Actinomycetes</taxon>
        <taxon>Micrococcales</taxon>
        <taxon>Micrococcaceae</taxon>
        <taxon>Rothia</taxon>
    </lineage>
</organism>
<dbReference type="EMBL" id="AP017895">
    <property type="protein sequence ID" value="BAV88255.1"/>
    <property type="molecule type" value="Genomic_DNA"/>
</dbReference>
<evidence type="ECO:0000259" key="3">
    <source>
        <dbReference type="Pfam" id="PF01557"/>
    </source>
</evidence>
<name>A0A2Z5R0F9_9MICC</name>
<accession>A0A2Z5R0F9</accession>
<dbReference type="InterPro" id="IPR036663">
    <property type="entry name" value="Fumarylacetoacetase_C_sf"/>
</dbReference>
<dbReference type="InterPro" id="IPR011234">
    <property type="entry name" value="Fumarylacetoacetase-like_C"/>
</dbReference>
<evidence type="ECO:0000256" key="2">
    <source>
        <dbReference type="ARBA" id="ARBA00022723"/>
    </source>
</evidence>
<sequence length="144" mass="16371">MRWAQIKDQKGTRAVCLHEQTVYEFPAKLGPLLQFYGRYRLNFGDPKNALAIMRENGATTLGHGMQLWESLNFVQPIDRPGKVICAGLNYRDHAAEMGFELPEYPAIFAKYANALIGPRDEIRMPAQSTKSTGKLSLGWWWVRA</sequence>
<dbReference type="PANTHER" id="PTHR42796">
    <property type="entry name" value="FUMARYLACETOACETATE HYDROLASE DOMAIN-CONTAINING PROTEIN 2A-RELATED"/>
    <property type="match status" value="1"/>
</dbReference>
<evidence type="ECO:0000313" key="5">
    <source>
        <dbReference type="Proteomes" id="UP000250241"/>
    </source>
</evidence>
<keyword evidence="4" id="KW-0378">Hydrolase</keyword>
<dbReference type="Pfam" id="PF01557">
    <property type="entry name" value="FAA_hydrolase"/>
    <property type="match status" value="1"/>
</dbReference>
<dbReference type="GO" id="GO:0016787">
    <property type="term" value="F:hydrolase activity"/>
    <property type="evidence" value="ECO:0007669"/>
    <property type="project" value="UniProtKB-KW"/>
</dbReference>
<keyword evidence="2" id="KW-0479">Metal-binding</keyword>
<feature type="domain" description="Fumarylacetoacetase-like C-terminal" evidence="3">
    <location>
        <begin position="82"/>
        <end position="130"/>
    </location>
</feature>
<dbReference type="Gene3D" id="3.90.850.10">
    <property type="entry name" value="Fumarylacetoacetase-like, C-terminal domain"/>
    <property type="match status" value="1"/>
</dbReference>
<proteinExistence type="inferred from homology"/>
<keyword evidence="5" id="KW-1185">Reference proteome</keyword>
<evidence type="ECO:0000313" key="4">
    <source>
        <dbReference type="EMBL" id="BAV88255.1"/>
    </source>
</evidence>
<reference evidence="4 5" key="1">
    <citation type="submission" date="2016-10" db="EMBL/GenBank/DDBJ databases">
        <title>Genome sequence of Rothia aeria strain JCM11412.</title>
        <authorList>
            <person name="Nambu T."/>
        </authorList>
    </citation>
    <scope>NUCLEOTIDE SEQUENCE [LARGE SCALE GENOMIC DNA]</scope>
    <source>
        <strain evidence="4 5">JCM 11412</strain>
    </source>
</reference>
<gene>
    <name evidence="4" type="ORF">RA11412_1956</name>
</gene>